<dbReference type="Pfam" id="PF12627">
    <property type="entry name" value="PolyA_pol_RNAbd"/>
    <property type="match status" value="1"/>
</dbReference>
<dbReference type="GO" id="GO:0000166">
    <property type="term" value="F:nucleotide binding"/>
    <property type="evidence" value="ECO:0007669"/>
    <property type="project" value="UniProtKB-KW"/>
</dbReference>
<evidence type="ECO:0000256" key="12">
    <source>
        <dbReference type="ARBA" id="ARBA00082324"/>
    </source>
</evidence>
<feature type="domain" description="Poly A polymerase head" evidence="14">
    <location>
        <begin position="68"/>
        <end position="208"/>
    </location>
</feature>
<evidence type="ECO:0000256" key="11">
    <source>
        <dbReference type="ARBA" id="ARBA00080500"/>
    </source>
</evidence>
<dbReference type="InterPro" id="IPR002646">
    <property type="entry name" value="PolA_pol_head_dom"/>
</dbReference>
<organism evidence="17">
    <name type="scientific">Spathaspora passalidarum (strain NRRL Y-27907 / 11-Y1)</name>
    <dbReference type="NCBI Taxonomy" id="619300"/>
    <lineage>
        <taxon>Eukaryota</taxon>
        <taxon>Fungi</taxon>
        <taxon>Dikarya</taxon>
        <taxon>Ascomycota</taxon>
        <taxon>Saccharomycotina</taxon>
        <taxon>Pichiomycetes</taxon>
        <taxon>Debaryomycetaceae</taxon>
        <taxon>Spathaspora</taxon>
    </lineage>
</organism>
<evidence type="ECO:0000256" key="2">
    <source>
        <dbReference type="ARBA" id="ARBA00022679"/>
    </source>
</evidence>
<dbReference type="Proteomes" id="UP000000709">
    <property type="component" value="Unassembled WGS sequence"/>
</dbReference>
<dbReference type="eggNOG" id="KOG2159">
    <property type="taxonomic scope" value="Eukaryota"/>
</dbReference>
<keyword evidence="3" id="KW-0547">Nucleotide-binding</keyword>
<evidence type="ECO:0000256" key="8">
    <source>
        <dbReference type="ARBA" id="ARBA00072969"/>
    </source>
</evidence>
<dbReference type="STRING" id="619300.G3ASV0"/>
<evidence type="ECO:0000256" key="1">
    <source>
        <dbReference type="ARBA" id="ARBA00007265"/>
    </source>
</evidence>
<accession>G3ASV0</accession>
<dbReference type="PANTHER" id="PTHR13734:SF5">
    <property type="entry name" value="CCA TRNA NUCLEOTIDYLTRANSFERASE, MITOCHONDRIAL"/>
    <property type="match status" value="1"/>
</dbReference>
<evidence type="ECO:0000256" key="6">
    <source>
        <dbReference type="ARBA" id="ARBA00056517"/>
    </source>
</evidence>
<evidence type="ECO:0000256" key="4">
    <source>
        <dbReference type="ARBA" id="ARBA00022884"/>
    </source>
</evidence>
<name>G3ASV0_SPAPN</name>
<dbReference type="GO" id="GO:0052927">
    <property type="term" value="F:CC tRNA cytidylyltransferase activity"/>
    <property type="evidence" value="ECO:0007669"/>
    <property type="project" value="EnsemblFungi"/>
</dbReference>
<dbReference type="GO" id="GO:0005759">
    <property type="term" value="C:mitochondrial matrix"/>
    <property type="evidence" value="ECO:0007669"/>
    <property type="project" value="EnsemblFungi"/>
</dbReference>
<dbReference type="GO" id="GO:0001680">
    <property type="term" value="P:tRNA 3'-terminal CCA addition"/>
    <property type="evidence" value="ECO:0007669"/>
    <property type="project" value="EnsemblFungi"/>
</dbReference>
<dbReference type="GeneID" id="18870431"/>
<gene>
    <name evidence="16" type="ORF">SPAPADRAFT_142212</name>
</gene>
<keyword evidence="17" id="KW-1185">Reference proteome</keyword>
<dbReference type="GO" id="GO:0003723">
    <property type="term" value="F:RNA binding"/>
    <property type="evidence" value="ECO:0007669"/>
    <property type="project" value="UniProtKB-KW"/>
</dbReference>
<dbReference type="PANTHER" id="PTHR13734">
    <property type="entry name" value="TRNA-NUCLEOTIDYLTRANSFERASE"/>
    <property type="match status" value="1"/>
</dbReference>
<evidence type="ECO:0000256" key="7">
    <source>
        <dbReference type="ARBA" id="ARBA00066885"/>
    </source>
</evidence>
<evidence type="ECO:0000256" key="5">
    <source>
        <dbReference type="ARBA" id="ARBA00050431"/>
    </source>
</evidence>
<evidence type="ECO:0000256" key="10">
    <source>
        <dbReference type="ARBA" id="ARBA00077436"/>
    </source>
</evidence>
<dbReference type="GO" id="GO:0004810">
    <property type="term" value="F:CCA tRNA nucleotidyltransferase activity"/>
    <property type="evidence" value="ECO:0007669"/>
    <property type="project" value="UniProtKB-EC"/>
</dbReference>
<dbReference type="SUPFAM" id="SSF81301">
    <property type="entry name" value="Nucleotidyltransferase"/>
    <property type="match status" value="1"/>
</dbReference>
<proteinExistence type="inferred from homology"/>
<dbReference type="EMBL" id="GL996504">
    <property type="protein sequence ID" value="EGW30732.1"/>
    <property type="molecule type" value="Genomic_DNA"/>
</dbReference>
<dbReference type="KEGG" id="spaa:SPAPADRAFT_142212"/>
<keyword evidence="2 13" id="KW-0808">Transferase</keyword>
<dbReference type="CDD" id="cd05398">
    <property type="entry name" value="NT_ClassII-CCAase"/>
    <property type="match status" value="1"/>
</dbReference>
<sequence>MKRFACSIFYQQRLGSRFLSYQQSSMKRPVCDYITLTAPERRVRELLVEYCNYYNTQNGIGEEDQLELRITGGWVRDKLLGNESHDIDIAVNHLTGEQFAHGLSDYVSKYQPDLDMHTLHTIKKNPDKSKHLETCTTKLYGIDIDFVNLRSEEYSLDSRVPVIEFGTPQEDALRRDATLNALFYNLNHSKIEDFTGKGLEDLHHGLLRTPLPPIQTFLDDPLRIIRLIRFASKFNFMIEQKTLCAMKEEHNKIALSTKISKERIEIELRKILTSKNPGYGLQLINYIGLARSIFYVDSLENEFTKEELKLACDKMPAQLALSTKIYPNFKHIIVNSTKKFRHAFAELLHNEDSMNIFWLAIILQPYSILPPRKPNHDGITKFMKDGLKSKRSDVIKVQAIAQNYKYQTGVIKQLFQDPTTVKRSDLGLYLRQFPGFAPLSLITDCLLDCMHDLHGAIDISSELPPFPESSQEMLNDEHINRVINDNVHKYEELFAAIDQLGLADVHTVKPLLDGTTLSKKLDLKPGPWLKCVNDEILVWQLDNVGATREDCFKFVETIISKYTS</sequence>
<dbReference type="OrthoDB" id="445712at2759"/>
<evidence type="ECO:0000313" key="16">
    <source>
        <dbReference type="EMBL" id="EGW30732.1"/>
    </source>
</evidence>
<dbReference type="HOGENOM" id="CLU_019592_2_1_1"/>
<keyword evidence="4 13" id="KW-0694">RNA-binding</keyword>
<dbReference type="EC" id="2.7.7.72" evidence="7"/>
<dbReference type="GO" id="GO:0052929">
    <property type="term" value="F:ATP:3'-cytidine-cytidine-tRNA adenylyltransferase activity"/>
    <property type="evidence" value="ECO:0007669"/>
    <property type="project" value="EnsemblFungi"/>
</dbReference>
<dbReference type="InterPro" id="IPR043519">
    <property type="entry name" value="NT_sf"/>
</dbReference>
<evidence type="ECO:0000256" key="9">
    <source>
        <dbReference type="ARBA" id="ARBA00076038"/>
    </source>
</evidence>
<comment type="similarity">
    <text evidence="1 13">Belongs to the tRNA nucleotidyltransferase/poly(A) polymerase family.</text>
</comment>
<reference evidence="16 17" key="1">
    <citation type="journal article" date="2011" name="Proc. Natl. Acad. Sci. U.S.A.">
        <title>Comparative genomics of xylose-fermenting fungi for enhanced biofuel production.</title>
        <authorList>
            <person name="Wohlbach D.J."/>
            <person name="Kuo A."/>
            <person name="Sato T.K."/>
            <person name="Potts K.M."/>
            <person name="Salamov A.A."/>
            <person name="LaButti K.M."/>
            <person name="Sun H."/>
            <person name="Clum A."/>
            <person name="Pangilinan J.L."/>
            <person name="Lindquist E.A."/>
            <person name="Lucas S."/>
            <person name="Lapidus A."/>
            <person name="Jin M."/>
            <person name="Gunawan C."/>
            <person name="Balan V."/>
            <person name="Dale B.E."/>
            <person name="Jeffries T.W."/>
            <person name="Zinkel R."/>
            <person name="Barry K.W."/>
            <person name="Grigoriev I.V."/>
            <person name="Gasch A.P."/>
        </authorList>
    </citation>
    <scope>NUCLEOTIDE SEQUENCE [LARGE SCALE GENOMIC DNA]</scope>
    <source>
        <strain evidence="17">NRRL Y-27907 / 11-Y1</strain>
    </source>
</reference>
<feature type="domain" description="tRNA nucleotidyltransferase/poly(A) polymerase RNA and SrmB- binding" evidence="15">
    <location>
        <begin position="235"/>
        <end position="294"/>
    </location>
</feature>
<dbReference type="Pfam" id="PF01743">
    <property type="entry name" value="PolyA_pol"/>
    <property type="match status" value="1"/>
</dbReference>
<dbReference type="FunFam" id="3.30.460.10:FF:000019">
    <property type="entry name" value="tRNA nucleotidyltransferase cca2"/>
    <property type="match status" value="1"/>
</dbReference>
<evidence type="ECO:0000259" key="14">
    <source>
        <dbReference type="Pfam" id="PF01743"/>
    </source>
</evidence>
<dbReference type="AlphaFoldDB" id="G3ASV0"/>
<evidence type="ECO:0000256" key="3">
    <source>
        <dbReference type="ARBA" id="ARBA00022741"/>
    </source>
</evidence>
<dbReference type="OMA" id="ATREDCF"/>
<dbReference type="Gene3D" id="1.10.3090.10">
    <property type="entry name" value="cca-adding enzyme, domain 2"/>
    <property type="match status" value="1"/>
</dbReference>
<dbReference type="InParanoid" id="G3ASV0"/>
<protein>
    <recommendedName>
        <fullName evidence="8">CCA tRNA nucleotidyltransferase, mitochondrial</fullName>
        <ecNumber evidence="7">2.7.7.72</ecNumber>
    </recommendedName>
    <alternativeName>
        <fullName evidence="10">CCA-adding enzyme</fullName>
    </alternativeName>
    <alternativeName>
        <fullName evidence="9">tRNA CCA-pyrophosphorylase</fullName>
    </alternativeName>
    <alternativeName>
        <fullName evidence="11">tRNA adenylyltransferase</fullName>
    </alternativeName>
    <alternativeName>
        <fullName evidence="12">tRNA nucleotidyltransferase</fullName>
    </alternativeName>
</protein>
<evidence type="ECO:0000259" key="15">
    <source>
        <dbReference type="Pfam" id="PF12627"/>
    </source>
</evidence>
<evidence type="ECO:0000256" key="13">
    <source>
        <dbReference type="RuleBase" id="RU003953"/>
    </source>
</evidence>
<dbReference type="SUPFAM" id="SSF81891">
    <property type="entry name" value="Poly A polymerase C-terminal region-like"/>
    <property type="match status" value="1"/>
</dbReference>
<evidence type="ECO:0000313" key="17">
    <source>
        <dbReference type="Proteomes" id="UP000000709"/>
    </source>
</evidence>
<dbReference type="RefSeq" id="XP_007376765.1">
    <property type="nucleotide sequence ID" value="XM_007376703.1"/>
</dbReference>
<dbReference type="InterPro" id="IPR032828">
    <property type="entry name" value="PolyA_RNA-bd"/>
</dbReference>
<comment type="function">
    <text evidence="6">Nucleotidyltransferase that catalyzes the addition and repair of the essential 3'-terminal CCA sequence in tRNAs, which is necessary for the attachment of amino acids to the 3' terminus of tRNA molecules, using CTP and ATP as substrates. tRNA 3'-terminal CCA addition is required both for tRNA processing and repair. Also involved in tRNA surveillance by mediating tandem CCA addition to generate a CCACCA at the 3' terminus of unstable tRNAs. While stable tRNAs receive only 3'-terminal CCA, unstable tRNAs are marked with CCACCA and rapidly degraded. The structural flexibility of RNA controls the choice between CCA versus CCACCA addition: following the first CCA addition cycle, nucleotide-binding to the active site triggers a clockwise screw motion, producing torque on the RNA. This ejects stable RNAs, whereas unstable RNAs are refolded while bound to the enzyme and subjected to a second CCA catalytic cycle.</text>
</comment>
<comment type="catalytic activity">
    <reaction evidence="5">
        <text>a tRNA precursor + 2 CTP + ATP = a tRNA with a 3' CCA end + 3 diphosphate</text>
        <dbReference type="Rhea" id="RHEA:14433"/>
        <dbReference type="Rhea" id="RHEA-COMP:10465"/>
        <dbReference type="Rhea" id="RHEA-COMP:10468"/>
        <dbReference type="ChEBI" id="CHEBI:30616"/>
        <dbReference type="ChEBI" id="CHEBI:33019"/>
        <dbReference type="ChEBI" id="CHEBI:37563"/>
        <dbReference type="ChEBI" id="CHEBI:74896"/>
        <dbReference type="ChEBI" id="CHEBI:83071"/>
        <dbReference type="EC" id="2.7.7.72"/>
    </reaction>
</comment>
<dbReference type="FunCoup" id="G3ASV0">
    <property type="interactions" value="132"/>
</dbReference>
<dbReference type="Gene3D" id="3.30.460.10">
    <property type="entry name" value="Beta Polymerase, domain 2"/>
    <property type="match status" value="1"/>
</dbReference>